<dbReference type="PROSITE" id="PS00211">
    <property type="entry name" value="ABC_TRANSPORTER_1"/>
    <property type="match status" value="1"/>
</dbReference>
<keyword evidence="3" id="KW-0997">Cell inner membrane</keyword>
<keyword evidence="5" id="KW-0067">ATP-binding</keyword>
<accession>A0ABQ2P7W3</accession>
<dbReference type="SUPFAM" id="SSF52540">
    <property type="entry name" value="P-loop containing nucleoside triphosphate hydrolases"/>
    <property type="match status" value="1"/>
</dbReference>
<dbReference type="InterPro" id="IPR003439">
    <property type="entry name" value="ABC_transporter-like_ATP-bd"/>
</dbReference>
<evidence type="ECO:0000256" key="1">
    <source>
        <dbReference type="ARBA" id="ARBA00022448"/>
    </source>
</evidence>
<dbReference type="PANTHER" id="PTHR42781">
    <property type="entry name" value="SPERMIDINE/PUTRESCINE IMPORT ATP-BINDING PROTEIN POTA"/>
    <property type="match status" value="1"/>
</dbReference>
<dbReference type="InterPro" id="IPR005116">
    <property type="entry name" value="Transp-assoc_OB_typ1"/>
</dbReference>
<keyword evidence="6" id="KW-1278">Translocase</keyword>
<keyword evidence="7" id="KW-0472">Membrane</keyword>
<sequence length="286" mass="30678">MSLQIDLSLALPGRMLEIQTSLPQGGCLALYGPSGVGKTTLLRILAGLQQPLRGTVQFGEDTWLDSARKIMLPARARKVGFVFQDFALFPNMTVDGNLAFAQPRPDASRRAHWLALTGMSQYARRYPRELSGGQMQRVALARALASEPRLLLLDEALSALDARLRADLQDALADILAETKLTTVLVSHDAGEVFRLASHVAHLQPDAPTRYGTPRDVLLKTNTLGRYALAGQVLLIEAAGVQARVVIAIGNETLTTLLNHDEAGALKVGQRVSVALNGASAMVSAA</sequence>
<dbReference type="Proteomes" id="UP000637267">
    <property type="component" value="Unassembled WGS sequence"/>
</dbReference>
<keyword evidence="10" id="KW-1185">Reference proteome</keyword>
<comment type="caution">
    <text evidence="9">The sequence shown here is derived from an EMBL/GenBank/DDBJ whole genome shotgun (WGS) entry which is preliminary data.</text>
</comment>
<dbReference type="EMBL" id="BMLX01000002">
    <property type="protein sequence ID" value="GGP20574.1"/>
    <property type="molecule type" value="Genomic_DNA"/>
</dbReference>
<dbReference type="Gene3D" id="3.40.50.300">
    <property type="entry name" value="P-loop containing nucleotide triphosphate hydrolases"/>
    <property type="match status" value="1"/>
</dbReference>
<feature type="domain" description="ABC transporter" evidence="8">
    <location>
        <begin position="2"/>
        <end position="230"/>
    </location>
</feature>
<evidence type="ECO:0000256" key="2">
    <source>
        <dbReference type="ARBA" id="ARBA00022475"/>
    </source>
</evidence>
<keyword evidence="1" id="KW-0813">Transport</keyword>
<dbReference type="RefSeq" id="WP_188703745.1">
    <property type="nucleotide sequence ID" value="NZ_BMLX01000002.1"/>
</dbReference>
<gene>
    <name evidence="9" type="primary">modC</name>
    <name evidence="9" type="ORF">GCM10010970_15890</name>
</gene>
<name>A0ABQ2P7W3_9NEIS</name>
<dbReference type="Pfam" id="PF03459">
    <property type="entry name" value="TOBE"/>
    <property type="match status" value="1"/>
</dbReference>
<evidence type="ECO:0000259" key="8">
    <source>
        <dbReference type="PROSITE" id="PS50893"/>
    </source>
</evidence>
<evidence type="ECO:0000313" key="9">
    <source>
        <dbReference type="EMBL" id="GGP20574.1"/>
    </source>
</evidence>
<dbReference type="InterPro" id="IPR017871">
    <property type="entry name" value="ABC_transporter-like_CS"/>
</dbReference>
<evidence type="ECO:0000256" key="5">
    <source>
        <dbReference type="ARBA" id="ARBA00022840"/>
    </source>
</evidence>
<evidence type="ECO:0000313" key="10">
    <source>
        <dbReference type="Proteomes" id="UP000637267"/>
    </source>
</evidence>
<evidence type="ECO:0000256" key="3">
    <source>
        <dbReference type="ARBA" id="ARBA00022519"/>
    </source>
</evidence>
<dbReference type="SMART" id="SM00382">
    <property type="entry name" value="AAA"/>
    <property type="match status" value="1"/>
</dbReference>
<keyword evidence="2" id="KW-1003">Cell membrane</keyword>
<dbReference type="Pfam" id="PF00005">
    <property type="entry name" value="ABC_tran"/>
    <property type="match status" value="1"/>
</dbReference>
<dbReference type="InterPro" id="IPR050093">
    <property type="entry name" value="ABC_SmlMolc_Importer"/>
</dbReference>
<evidence type="ECO:0000256" key="4">
    <source>
        <dbReference type="ARBA" id="ARBA00022741"/>
    </source>
</evidence>
<dbReference type="PROSITE" id="PS50893">
    <property type="entry name" value="ABC_TRANSPORTER_2"/>
    <property type="match status" value="1"/>
</dbReference>
<evidence type="ECO:0000256" key="6">
    <source>
        <dbReference type="ARBA" id="ARBA00022967"/>
    </source>
</evidence>
<dbReference type="SUPFAM" id="SSF50331">
    <property type="entry name" value="MOP-like"/>
    <property type="match status" value="1"/>
</dbReference>
<evidence type="ECO:0000256" key="7">
    <source>
        <dbReference type="ARBA" id="ARBA00023136"/>
    </source>
</evidence>
<protein>
    <submittedName>
        <fullName evidence="9">GTPase</fullName>
    </submittedName>
</protein>
<dbReference type="InterPro" id="IPR027417">
    <property type="entry name" value="P-loop_NTPase"/>
</dbReference>
<organism evidence="9 10">
    <name type="scientific">Silvimonas iriomotensis</name>
    <dbReference type="NCBI Taxonomy" id="449662"/>
    <lineage>
        <taxon>Bacteria</taxon>
        <taxon>Pseudomonadati</taxon>
        <taxon>Pseudomonadota</taxon>
        <taxon>Betaproteobacteria</taxon>
        <taxon>Neisseriales</taxon>
        <taxon>Chitinibacteraceae</taxon>
        <taxon>Silvimonas</taxon>
    </lineage>
</organism>
<reference evidence="10" key="1">
    <citation type="journal article" date="2019" name="Int. J. Syst. Evol. Microbiol.">
        <title>The Global Catalogue of Microorganisms (GCM) 10K type strain sequencing project: providing services to taxonomists for standard genome sequencing and annotation.</title>
        <authorList>
            <consortium name="The Broad Institute Genomics Platform"/>
            <consortium name="The Broad Institute Genome Sequencing Center for Infectious Disease"/>
            <person name="Wu L."/>
            <person name="Ma J."/>
        </authorList>
    </citation>
    <scope>NUCLEOTIDE SEQUENCE [LARGE SCALE GENOMIC DNA]</scope>
    <source>
        <strain evidence="10">CGMCC 1.8859</strain>
    </source>
</reference>
<dbReference type="InterPro" id="IPR008995">
    <property type="entry name" value="Mo/tungstate-bd_C_term_dom"/>
</dbReference>
<dbReference type="InterPro" id="IPR003593">
    <property type="entry name" value="AAA+_ATPase"/>
</dbReference>
<proteinExistence type="predicted"/>
<keyword evidence="4" id="KW-0547">Nucleotide-binding</keyword>
<dbReference type="PANTHER" id="PTHR42781:SF5">
    <property type="entry name" value="PUTRESCINE TRANSPORT ATP-BINDING PROTEIN POTG"/>
    <property type="match status" value="1"/>
</dbReference>